<keyword evidence="10" id="KW-1185">Reference proteome</keyword>
<feature type="domain" description="Beta-hexosaminidase bacterial type N-terminal" evidence="8">
    <location>
        <begin position="15"/>
        <end position="170"/>
    </location>
</feature>
<feature type="domain" description="Glycoside hydrolase family 20 catalytic" evidence="7">
    <location>
        <begin position="175"/>
        <end position="498"/>
    </location>
</feature>
<feature type="active site" description="Proton donor" evidence="6">
    <location>
        <position position="341"/>
    </location>
</feature>
<dbReference type="Gene3D" id="3.30.379.10">
    <property type="entry name" value="Chitobiase/beta-hexosaminidase domain 2-like"/>
    <property type="match status" value="1"/>
</dbReference>
<dbReference type="OrthoDB" id="428480at2759"/>
<dbReference type="PANTHER" id="PTHR22600">
    <property type="entry name" value="BETA-HEXOSAMINIDASE"/>
    <property type="match status" value="1"/>
</dbReference>
<dbReference type="STRING" id="1806994.A0A507BNP1"/>
<dbReference type="InterPro" id="IPR025705">
    <property type="entry name" value="Beta_hexosaminidase_sua/sub"/>
</dbReference>
<keyword evidence="5" id="KW-0326">Glycosidase</keyword>
<keyword evidence="4" id="KW-0378">Hydrolase</keyword>
<evidence type="ECO:0000256" key="1">
    <source>
        <dbReference type="ARBA" id="ARBA00001231"/>
    </source>
</evidence>
<dbReference type="InterPro" id="IPR029018">
    <property type="entry name" value="Hex-like_dom2"/>
</dbReference>
<evidence type="ECO:0000313" key="10">
    <source>
        <dbReference type="Proteomes" id="UP000319731"/>
    </source>
</evidence>
<dbReference type="Pfam" id="PF02838">
    <property type="entry name" value="Glyco_hydro_20b"/>
    <property type="match status" value="1"/>
</dbReference>
<comment type="caution">
    <text evidence="9">The sequence shown here is derived from an EMBL/GenBank/DDBJ whole genome shotgun (WGS) entry which is preliminary data.</text>
</comment>
<dbReference type="GO" id="GO:0016020">
    <property type="term" value="C:membrane"/>
    <property type="evidence" value="ECO:0007669"/>
    <property type="project" value="TreeGrafter"/>
</dbReference>
<evidence type="ECO:0000256" key="6">
    <source>
        <dbReference type="PIRSR" id="PIRSR625705-1"/>
    </source>
</evidence>
<dbReference type="Gene3D" id="3.20.20.80">
    <property type="entry name" value="Glycosidases"/>
    <property type="match status" value="1"/>
</dbReference>
<evidence type="ECO:0000259" key="7">
    <source>
        <dbReference type="Pfam" id="PF00728"/>
    </source>
</evidence>
<evidence type="ECO:0000256" key="4">
    <source>
        <dbReference type="ARBA" id="ARBA00022801"/>
    </source>
</evidence>
<dbReference type="Pfam" id="PF00728">
    <property type="entry name" value="Glyco_hydro_20"/>
    <property type="match status" value="1"/>
</dbReference>
<evidence type="ECO:0000259" key="8">
    <source>
        <dbReference type="Pfam" id="PF02838"/>
    </source>
</evidence>
<dbReference type="RefSeq" id="XP_031023064.1">
    <property type="nucleotide sequence ID" value="XM_031170989.1"/>
</dbReference>
<accession>A0A507BNP1</accession>
<reference evidence="9 10" key="1">
    <citation type="journal article" date="2019" name="Sci. Rep.">
        <title>Comparative genomics of chytrid fungi reveal insights into the obligate biotrophic and pathogenic lifestyle of Synchytrium endobioticum.</title>
        <authorList>
            <person name="van de Vossenberg B.T.L.H."/>
            <person name="Warris S."/>
            <person name="Nguyen H.D.T."/>
            <person name="van Gent-Pelzer M.P.E."/>
            <person name="Joly D.L."/>
            <person name="van de Geest H.C."/>
            <person name="Bonants P.J.M."/>
            <person name="Smith D.S."/>
            <person name="Levesque C.A."/>
            <person name="van der Lee T.A.J."/>
        </authorList>
    </citation>
    <scope>NUCLEOTIDE SEQUENCE [LARGE SCALE GENOMIC DNA]</scope>
    <source>
        <strain evidence="9 10">JEL517</strain>
    </source>
</reference>
<dbReference type="GO" id="GO:0005975">
    <property type="term" value="P:carbohydrate metabolic process"/>
    <property type="evidence" value="ECO:0007669"/>
    <property type="project" value="InterPro"/>
</dbReference>
<evidence type="ECO:0000256" key="2">
    <source>
        <dbReference type="ARBA" id="ARBA00006285"/>
    </source>
</evidence>
<dbReference type="CDD" id="cd06563">
    <property type="entry name" value="GH20_chitobiase-like"/>
    <property type="match status" value="1"/>
</dbReference>
<evidence type="ECO:0000256" key="3">
    <source>
        <dbReference type="ARBA" id="ARBA00012663"/>
    </source>
</evidence>
<dbReference type="InterPro" id="IPR015882">
    <property type="entry name" value="HEX_bac_N"/>
</dbReference>
<name>A0A507BNP1_9FUNG</name>
<dbReference type="GO" id="GO:0004563">
    <property type="term" value="F:beta-N-acetylhexosaminidase activity"/>
    <property type="evidence" value="ECO:0007669"/>
    <property type="project" value="UniProtKB-EC"/>
</dbReference>
<protein>
    <recommendedName>
        <fullName evidence="3">beta-N-acetylhexosaminidase</fullName>
        <ecNumber evidence="3">3.2.1.52</ecNumber>
    </recommendedName>
</protein>
<dbReference type="PANTHER" id="PTHR22600:SF57">
    <property type="entry name" value="BETA-N-ACETYLHEXOSAMINIDASE"/>
    <property type="match status" value="1"/>
</dbReference>
<dbReference type="SUPFAM" id="SSF55545">
    <property type="entry name" value="beta-N-acetylhexosaminidase-like domain"/>
    <property type="match status" value="1"/>
</dbReference>
<dbReference type="AlphaFoldDB" id="A0A507BNP1"/>
<organism evidence="9 10">
    <name type="scientific">Synchytrium microbalum</name>
    <dbReference type="NCBI Taxonomy" id="1806994"/>
    <lineage>
        <taxon>Eukaryota</taxon>
        <taxon>Fungi</taxon>
        <taxon>Fungi incertae sedis</taxon>
        <taxon>Chytridiomycota</taxon>
        <taxon>Chytridiomycota incertae sedis</taxon>
        <taxon>Chytridiomycetes</taxon>
        <taxon>Synchytriales</taxon>
        <taxon>Synchytriaceae</taxon>
        <taxon>Synchytrium</taxon>
    </lineage>
</organism>
<evidence type="ECO:0000256" key="5">
    <source>
        <dbReference type="ARBA" id="ARBA00023295"/>
    </source>
</evidence>
<dbReference type="SUPFAM" id="SSF51445">
    <property type="entry name" value="(Trans)glycosidases"/>
    <property type="match status" value="1"/>
</dbReference>
<dbReference type="PRINTS" id="PR00738">
    <property type="entry name" value="GLHYDRLASE20"/>
</dbReference>
<dbReference type="InterPro" id="IPR017853">
    <property type="entry name" value="GH"/>
</dbReference>
<dbReference type="InterPro" id="IPR015883">
    <property type="entry name" value="Glyco_hydro_20_cat"/>
</dbReference>
<comment type="similarity">
    <text evidence="2">Belongs to the glycosyl hydrolase 20 family.</text>
</comment>
<dbReference type="Proteomes" id="UP000319731">
    <property type="component" value="Unassembled WGS sequence"/>
</dbReference>
<dbReference type="GeneID" id="42006286"/>
<gene>
    <name evidence="9" type="ORF">SmJEL517_g05061</name>
</gene>
<proteinExistence type="inferred from homology"/>
<sequence>MVPLHAPASENPLHIIPIPASTKLHGDYDDGNGFSGFSLSSNTVIYHHSHDLASCAARLSRTLNCSNSVHYAAGESDKIKSSRTSNFTDINSQVLPHGIHLILLLPPSNRDNHNTAHNNPKDDEAYELSVVDANTITIVACGAAGVFYGCTTLDQMLSTAATIPRVTIMDFPKVEWRGCHLDCSRHFMEIDFIKRFLEVLAYHKINRFHWHLIDDQGWRLESLSYPNLTEIGAWRDDAENPGNKYGGYYTHDQVREVLALAQNLHIEVIPEIELPGHCTAALASYPDLGCTGGPYKVANRWGIYEDVFCAGNENVFTFLESVLSEVAELFPSKYVHIGGDECPKTRWDGCPRCQKRIVDNDLANCEELQGWFVKRVASILRKKGKVVIGWDEIHEGGLPEGAVVQSWRDWSGAIDAVRLGHQSITSPVSHCYYDWGIKYINLEKVYSFDPVPRGLSAEEEALILGSEACMWTEFATRKDVFGKVFPRLLALSTKMWTPRSTTDLISFSDFFETVTMYHIPRLKKMGVEVSDGMCDSLKARP</sequence>
<dbReference type="GO" id="GO:0030203">
    <property type="term" value="P:glycosaminoglycan metabolic process"/>
    <property type="evidence" value="ECO:0007669"/>
    <property type="project" value="TreeGrafter"/>
</dbReference>
<dbReference type="EMBL" id="QEAO01000041">
    <property type="protein sequence ID" value="TPX31690.1"/>
    <property type="molecule type" value="Genomic_DNA"/>
</dbReference>
<dbReference type="EC" id="3.2.1.52" evidence="3"/>
<comment type="catalytic activity">
    <reaction evidence="1">
        <text>Hydrolysis of terminal non-reducing N-acetyl-D-hexosamine residues in N-acetyl-beta-D-hexosaminides.</text>
        <dbReference type="EC" id="3.2.1.52"/>
    </reaction>
</comment>
<evidence type="ECO:0000313" key="9">
    <source>
        <dbReference type="EMBL" id="TPX31690.1"/>
    </source>
</evidence>